<evidence type="ECO:0000256" key="1">
    <source>
        <dbReference type="SAM" id="Phobius"/>
    </source>
</evidence>
<keyword evidence="1" id="KW-1133">Transmembrane helix</keyword>
<proteinExistence type="predicted"/>
<reference evidence="2 3" key="1">
    <citation type="journal article" date="2014" name="Genome Biol. Evol.">
        <title>The secreted proteins of Achlya hypogyna and Thraustotheca clavata identify the ancestral oomycete secretome and reveal gene acquisitions by horizontal gene transfer.</title>
        <authorList>
            <person name="Misner I."/>
            <person name="Blouin N."/>
            <person name="Leonard G."/>
            <person name="Richards T.A."/>
            <person name="Lane C.E."/>
        </authorList>
    </citation>
    <scope>NUCLEOTIDE SEQUENCE [LARGE SCALE GENOMIC DNA]</scope>
    <source>
        <strain evidence="2 3">ATCC 48635</strain>
    </source>
</reference>
<dbReference type="SUPFAM" id="SSF53474">
    <property type="entry name" value="alpha/beta-Hydrolases"/>
    <property type="match status" value="1"/>
</dbReference>
<gene>
    <name evidence="2" type="ORF">ACHHYP_16864</name>
</gene>
<feature type="transmembrane region" description="Helical" evidence="1">
    <location>
        <begin position="1108"/>
        <end position="1130"/>
    </location>
</feature>
<keyword evidence="3" id="KW-1185">Reference proteome</keyword>
<keyword evidence="1" id="KW-0812">Transmembrane</keyword>
<dbReference type="PANTHER" id="PTHR22538:SF1">
    <property type="entry name" value="VWFD DOMAIN-CONTAINING PROTEIN"/>
    <property type="match status" value="1"/>
</dbReference>
<accession>A0A1V9Y5K6</accession>
<feature type="transmembrane region" description="Helical" evidence="1">
    <location>
        <begin position="573"/>
        <end position="595"/>
    </location>
</feature>
<dbReference type="PANTHER" id="PTHR22538">
    <property type="entry name" value="CILIA- AND FLAGELLA-ASSOCIATED PROTEIN 74"/>
    <property type="match status" value="1"/>
</dbReference>
<dbReference type="InterPro" id="IPR029058">
    <property type="entry name" value="AB_hydrolase_fold"/>
</dbReference>
<feature type="non-terminal residue" evidence="2">
    <location>
        <position position="2026"/>
    </location>
</feature>
<evidence type="ECO:0000313" key="3">
    <source>
        <dbReference type="Proteomes" id="UP000243579"/>
    </source>
</evidence>
<keyword evidence="1" id="KW-0472">Membrane</keyword>
<sequence length="2026" mass="215979">MAMSSTPETPLPDPTVEFAHVDEAPPQKSRFRLIVGAIVVIGVVCASVGAYYIYENKVRAPSSSIVSMIQAAPGLLLTVTAKRSSMAFNGHTTAQVYVVPQTTSAAGTLQFDAIFNQVDDEVTNTYMLLNQRAYHSVSKDGIVVSATCLDATQVPPIELVQSSLVDATIIDSVNATGGVKNCTDGKLLHLRFAGEDFAFCSSPSNQLTHASGTDLDVNVEYLTDASRIPTMEVPVLSGEPLSCPVLTPTAAPTTGGQTLLQTTSSIWKAVTGTPRVLGLGSSSCQCQLGKKKPCLFVHGVGNPFPREISDSYIFNWGFVHDHAPCCSSTKFVHFETWVTGWDNDKIQNDFCSAALGVSNSNSKTVEDLILVTYSMGNLIAGSAVAKGKCNLSDKVTWVSIAGPMQGSKSGNLLEQKCQQGGWNLPLKGILEIATLCPITDAFLKLKHQSTVSQTIKDEFLGAQAVRAKYASKVMCGSYPPGLTTVYGPVVELVNVLTNHGDTNDGVVAFGSCNVGFDPNSFSTDYADGGNYLASVNHLDISFRSGDGWWGSDRKPLKWFEYLHEAPVPRRRRWSLLVGAVAIVGVACVALGAVLVHSSKVANHAASIVTQIQQSPGLLVKVTAKRPSMAFLGHLSVDIYIVPKPFRGPSEDLMFDAYFQVEGLNTTESYLLLNKRAYMSSSAHNGTLIASSCITSDLPPVHLVQTSLEAAKRVDAVLAADADTKRCDGQWLELSFAGESFVFCNGPSNQLTHATGTDLDLDITYLSDPSGLPDFSIPNEVGTSTPLRCPEIASATTTPKKSTSVLAAASQVWTAVAGTPRVATVASASCGCKMAKKPCLFVHGAGNYFNASLSDMFLFEWGLAHLHAPCCSSIKFAHFETWFRGWDEPSIQNQFCAAALAVSKANATTINNMVLVTFSMGNLVASAAVANGRCNFGSGVSWVSIAGPMHGSKTANALEQKCAANSGWDVPLKWLFNIVTLCPITNTFRKLQHEPTVSADLQAQYAAAQAVRRAHATKLICGTNPKGLATIYSGFMEWASGQSHHDYANDGLVDFNSCSDGFSGFSTNYADDANYMPAVNHLDSSFRSGDGWWGADRKPQKCVDYTARWVLGVVAFCGAVCITIGTVFSFIPSRNHAGEIITQIQQAPGLRVEFQAKRASMEFNGQTTATMYMIPRAGSGTTLKFDAYLSQPGPEITANYVLVNDRAYWSTLRNSTVVDAGCLDASQLPPVQLIQASLTNSIVVESVAGQAIDCPQGKLLQLIFAGETFVFCNSETNKLTKAVGQDLDMTIEYLGDPTLIPDFDVPQVTGKAPLTCPAIPEEAVRGADRLRQAVPTPELFGSGKCSCKSQKKPCLFVHGVGESSSKAPTSTYTESWGDVHKHAPCCSSITFAHYESVKRAWNDPSTQNEFCQTALKVGSSSGTTVDNMILITFSMGNLVASGAIANGKCALGMGVTWVSVGGPMQGSKAANLLEEKCAGNGWDIVLKGILGLIGYCPATPAYLNLRHQTTANTALAADFAAAQRVRQQRVNKVLCGVNSFGLVSVDAVALSVVGALAKHDAREHDGVVDFSSCSVGITGFQTSASSTGNYKAQVNHLDSSFRHGDGWWGADRKPLKWFDAHEPTVLPTPTVAFDAVIDEPVAPEPAQRKKFWTPKTILGAVVFCGVVCASIGAYFVYNGKTHPPTTDIVTQIQQAPGLRVLVQAKRSSMAFNGQTSAVVYVVPRAGTGAHLQFDAYLSQPGPEVTANYVLLDDRAYWSLVKDNVTVAAGCLNPDQVPPVQLMQSSLEESVTVTAVDGQSIDCPKGKLLELSFAGETFVFCNSETNKLTKAVGQDLDLTIEYLSDPTLIPDFDVPSTPGQAPLNCPIVTTAPPAVPSTRRLETSSSRRTSIFSSSSSCSCKGKKRPCLFVHGVGEKTSAPLTSTFTDTWGDVHNHAPCCSSFAFAHYESVQRAWNDPSTQNEFCQTALKVGSSSGTTADNMILVTFSMGNLVASGAIANGKCSFGSGVTWVSIAGPMQGSKAANLLEE</sequence>
<dbReference type="EMBL" id="JNBR01002845">
    <property type="protein sequence ID" value="OQR81001.1"/>
    <property type="molecule type" value="Genomic_DNA"/>
</dbReference>
<dbReference type="Gene3D" id="3.40.50.1820">
    <property type="entry name" value="alpha/beta hydrolase"/>
    <property type="match status" value="3"/>
</dbReference>
<name>A0A1V9Y5K6_ACHHY</name>
<dbReference type="Proteomes" id="UP000243579">
    <property type="component" value="Unassembled WGS sequence"/>
</dbReference>
<protein>
    <submittedName>
        <fullName evidence="2">Uncharacterized protein</fullName>
    </submittedName>
</protein>
<organism evidence="2 3">
    <name type="scientific">Achlya hypogyna</name>
    <name type="common">Oomycete</name>
    <name type="synonym">Protoachlya hypogyna</name>
    <dbReference type="NCBI Taxonomy" id="1202772"/>
    <lineage>
        <taxon>Eukaryota</taxon>
        <taxon>Sar</taxon>
        <taxon>Stramenopiles</taxon>
        <taxon>Oomycota</taxon>
        <taxon>Saprolegniomycetes</taxon>
        <taxon>Saprolegniales</taxon>
        <taxon>Achlyaceae</taxon>
        <taxon>Achlya</taxon>
    </lineage>
</organism>
<evidence type="ECO:0000313" key="2">
    <source>
        <dbReference type="EMBL" id="OQR81001.1"/>
    </source>
</evidence>
<feature type="transmembrane region" description="Helical" evidence="1">
    <location>
        <begin position="33"/>
        <end position="54"/>
    </location>
</feature>
<dbReference type="OrthoDB" id="113906at2759"/>
<comment type="caution">
    <text evidence="2">The sequence shown here is derived from an EMBL/GenBank/DDBJ whole genome shotgun (WGS) entry which is preliminary data.</text>
</comment>